<proteinExistence type="predicted"/>
<evidence type="ECO:0000313" key="1">
    <source>
        <dbReference type="Proteomes" id="UP000095287"/>
    </source>
</evidence>
<protein>
    <submittedName>
        <fullName evidence="2">Uncharacterized protein</fullName>
    </submittedName>
</protein>
<accession>A0A1I7Y6J7</accession>
<sequence>MFSTRSALYNSRHIFRCIAKGTTPPMERHRRRIAERMAAAGALLSSKQKRVAEEHKGV</sequence>
<dbReference type="Proteomes" id="UP000095287">
    <property type="component" value="Unplaced"/>
</dbReference>
<reference evidence="2" key="1">
    <citation type="submission" date="2016-11" db="UniProtKB">
        <authorList>
            <consortium name="WormBaseParasite"/>
        </authorList>
    </citation>
    <scope>IDENTIFICATION</scope>
</reference>
<organism evidence="1 2">
    <name type="scientific">Steinernema glaseri</name>
    <dbReference type="NCBI Taxonomy" id="37863"/>
    <lineage>
        <taxon>Eukaryota</taxon>
        <taxon>Metazoa</taxon>
        <taxon>Ecdysozoa</taxon>
        <taxon>Nematoda</taxon>
        <taxon>Chromadorea</taxon>
        <taxon>Rhabditida</taxon>
        <taxon>Tylenchina</taxon>
        <taxon>Panagrolaimomorpha</taxon>
        <taxon>Strongyloidoidea</taxon>
        <taxon>Steinernematidae</taxon>
        <taxon>Steinernema</taxon>
    </lineage>
</organism>
<keyword evidence="1" id="KW-1185">Reference proteome</keyword>
<dbReference type="AlphaFoldDB" id="A0A1I7Y6J7"/>
<name>A0A1I7Y6J7_9BILA</name>
<evidence type="ECO:0000313" key="2">
    <source>
        <dbReference type="WBParaSite" id="L893_g13182.t1"/>
    </source>
</evidence>
<dbReference type="WBParaSite" id="L893_g13182.t1">
    <property type="protein sequence ID" value="L893_g13182.t1"/>
    <property type="gene ID" value="L893_g13182"/>
</dbReference>